<comment type="caution">
    <text evidence="18">The sequence shown here is derived from an EMBL/GenBank/DDBJ whole genome shotgun (WGS) entry which is preliminary data.</text>
</comment>
<keyword evidence="11" id="KW-0963">Cytoplasm</keyword>
<evidence type="ECO:0000256" key="3">
    <source>
        <dbReference type="ARBA" id="ARBA00022723"/>
    </source>
</evidence>
<evidence type="ECO:0000256" key="11">
    <source>
        <dbReference type="RuleBase" id="RU365030"/>
    </source>
</evidence>
<feature type="region of interest" description="Disordered" evidence="12">
    <location>
        <begin position="215"/>
        <end position="238"/>
    </location>
</feature>
<evidence type="ECO:0000259" key="13">
    <source>
        <dbReference type="Pfam" id="PF00626"/>
    </source>
</evidence>
<dbReference type="InterPro" id="IPR037364">
    <property type="entry name" value="Sec23"/>
</dbReference>
<feature type="domain" description="Zinc finger Sec23/Sec24-type" evidence="14">
    <location>
        <begin position="58"/>
        <end position="96"/>
    </location>
</feature>
<dbReference type="Pfam" id="PF04811">
    <property type="entry name" value="Sec23_trunk"/>
    <property type="match status" value="1"/>
</dbReference>
<gene>
    <name evidence="18" type="ORF">SASPL_145886</name>
</gene>
<dbReference type="Gene3D" id="2.30.30.380">
    <property type="entry name" value="Zn-finger domain of Sec23/24"/>
    <property type="match status" value="1"/>
</dbReference>
<evidence type="ECO:0000313" key="18">
    <source>
        <dbReference type="EMBL" id="KAG6395245.1"/>
    </source>
</evidence>
<dbReference type="FunFam" id="2.60.40.1670:FF:000006">
    <property type="entry name" value="Protein transport protein SEC23"/>
    <property type="match status" value="1"/>
</dbReference>
<dbReference type="InterPro" id="IPR012990">
    <property type="entry name" value="Beta-sandwich_Sec23_24"/>
</dbReference>
<evidence type="ECO:0000256" key="1">
    <source>
        <dbReference type="ARBA" id="ARBA00009210"/>
    </source>
</evidence>
<evidence type="ECO:0000259" key="15">
    <source>
        <dbReference type="Pfam" id="PF04811"/>
    </source>
</evidence>
<evidence type="ECO:0000259" key="14">
    <source>
        <dbReference type="Pfam" id="PF04810"/>
    </source>
</evidence>
<dbReference type="Pfam" id="PF08033">
    <property type="entry name" value="Sec23_BS"/>
    <property type="match status" value="1"/>
</dbReference>
<name>A0A8X8WI99_SALSN</name>
<evidence type="ECO:0000256" key="4">
    <source>
        <dbReference type="ARBA" id="ARBA00022824"/>
    </source>
</evidence>
<evidence type="ECO:0000256" key="10">
    <source>
        <dbReference type="ARBA" id="ARBA00025471"/>
    </source>
</evidence>
<dbReference type="GO" id="GO:0070971">
    <property type="term" value="C:endoplasmic reticulum exit site"/>
    <property type="evidence" value="ECO:0007669"/>
    <property type="project" value="TreeGrafter"/>
</dbReference>
<dbReference type="InterPro" id="IPR036175">
    <property type="entry name" value="Sec23/24_helical_dom_sf"/>
</dbReference>
<feature type="domain" description="Sec23/Sec24 helical" evidence="16">
    <location>
        <begin position="512"/>
        <end position="610"/>
    </location>
</feature>
<dbReference type="Gene3D" id="3.40.50.410">
    <property type="entry name" value="von Willebrand factor, type A domain"/>
    <property type="match status" value="1"/>
</dbReference>
<evidence type="ECO:0000256" key="2">
    <source>
        <dbReference type="ARBA" id="ARBA00022448"/>
    </source>
</evidence>
<dbReference type="PANTHER" id="PTHR11141">
    <property type="entry name" value="PROTEIN TRANSPORT PROTEIN SEC23"/>
    <property type="match status" value="1"/>
</dbReference>
<dbReference type="Pfam" id="PF00626">
    <property type="entry name" value="Gelsolin"/>
    <property type="match status" value="1"/>
</dbReference>
<evidence type="ECO:0000256" key="12">
    <source>
        <dbReference type="SAM" id="MobiDB-lite"/>
    </source>
</evidence>
<dbReference type="InterPro" id="IPR006895">
    <property type="entry name" value="Znf_Sec23_Sec24"/>
</dbReference>
<dbReference type="SUPFAM" id="SSF81995">
    <property type="entry name" value="beta-sandwich domain of Sec23/24"/>
    <property type="match status" value="1"/>
</dbReference>
<dbReference type="InterPro" id="IPR036180">
    <property type="entry name" value="Gelsolin-like_dom_sf"/>
</dbReference>
<dbReference type="Gene3D" id="3.40.20.10">
    <property type="entry name" value="Severin"/>
    <property type="match status" value="1"/>
</dbReference>
<dbReference type="SUPFAM" id="SSF82919">
    <property type="entry name" value="Zn-finger domain of Sec23/24"/>
    <property type="match status" value="1"/>
</dbReference>
<keyword evidence="6 11" id="KW-0931">ER-Golgi transport</keyword>
<keyword evidence="4 11" id="KW-0256">Endoplasmic reticulum</keyword>
<dbReference type="PANTHER" id="PTHR11141:SF0">
    <property type="entry name" value="PROTEIN TRANSPORT PROTEIN SEC23"/>
    <property type="match status" value="1"/>
</dbReference>
<dbReference type="InterPro" id="IPR007123">
    <property type="entry name" value="Gelsolin-like_dom"/>
</dbReference>
<feature type="domain" description="Gelsolin-like" evidence="13">
    <location>
        <begin position="624"/>
        <end position="712"/>
    </location>
</feature>
<feature type="domain" description="Sec23/Sec24 trunk" evidence="15">
    <location>
        <begin position="132"/>
        <end position="388"/>
    </location>
</feature>
<protein>
    <recommendedName>
        <fullName evidence="11">Protein transport protein SEC23</fullName>
    </recommendedName>
</protein>
<dbReference type="Pfam" id="PF04810">
    <property type="entry name" value="zf-Sec23_Sec24"/>
    <property type="match status" value="1"/>
</dbReference>
<keyword evidence="19" id="KW-1185">Reference proteome</keyword>
<comment type="subcellular location">
    <subcellularLocation>
        <location evidence="11">Cytoplasmic vesicle</location>
        <location evidence="11">COPII-coated vesicle membrane</location>
        <topology evidence="11">Peripheral membrane protein</topology>
        <orientation evidence="11">Cytoplasmic side</orientation>
    </subcellularLocation>
    <subcellularLocation>
        <location evidence="11">Endoplasmic reticulum membrane</location>
        <topology evidence="11">Peripheral membrane protein</topology>
        <orientation evidence="11">Cytoplasmic side</orientation>
    </subcellularLocation>
</comment>
<accession>A0A8X8WI99</accession>
<proteinExistence type="inferred from homology"/>
<evidence type="ECO:0000259" key="17">
    <source>
        <dbReference type="Pfam" id="PF08033"/>
    </source>
</evidence>
<dbReference type="InterPro" id="IPR006900">
    <property type="entry name" value="Sec23/24_helical_dom"/>
</dbReference>
<dbReference type="InterPro" id="IPR037550">
    <property type="entry name" value="Sec23_C"/>
</dbReference>
<dbReference type="GO" id="GO:0005789">
    <property type="term" value="C:endoplasmic reticulum membrane"/>
    <property type="evidence" value="ECO:0007669"/>
    <property type="project" value="UniProtKB-SubCell"/>
</dbReference>
<dbReference type="GO" id="GO:0005096">
    <property type="term" value="F:GTPase activator activity"/>
    <property type="evidence" value="ECO:0007669"/>
    <property type="project" value="TreeGrafter"/>
</dbReference>
<feature type="domain" description="Sec23/Sec24 beta-sandwich" evidence="17">
    <location>
        <begin position="398"/>
        <end position="501"/>
    </location>
</feature>
<dbReference type="Gene3D" id="1.20.120.730">
    <property type="entry name" value="Sec23/Sec24 helical domain"/>
    <property type="match status" value="1"/>
</dbReference>
<evidence type="ECO:0000313" key="19">
    <source>
        <dbReference type="Proteomes" id="UP000298416"/>
    </source>
</evidence>
<dbReference type="SUPFAM" id="SSF81811">
    <property type="entry name" value="Helical domain of Sec23/24"/>
    <property type="match status" value="1"/>
</dbReference>
<keyword evidence="2 11" id="KW-0813">Transport</keyword>
<keyword evidence="7 11" id="KW-0653">Protein transport</keyword>
<dbReference type="SUPFAM" id="SSF53300">
    <property type="entry name" value="vWA-like"/>
    <property type="match status" value="1"/>
</dbReference>
<dbReference type="GO" id="GO:0030127">
    <property type="term" value="C:COPII vesicle coat"/>
    <property type="evidence" value="ECO:0007669"/>
    <property type="project" value="InterPro"/>
</dbReference>
<comment type="similarity">
    <text evidence="1 11">Belongs to the SEC23/SEC24 family. SEC23 subfamily.</text>
</comment>
<dbReference type="GO" id="GO:0008270">
    <property type="term" value="F:zinc ion binding"/>
    <property type="evidence" value="ECO:0007669"/>
    <property type="project" value="InterPro"/>
</dbReference>
<dbReference type="InterPro" id="IPR036174">
    <property type="entry name" value="Znf_Sec23_Sec24_sf"/>
</dbReference>
<dbReference type="InterPro" id="IPR029006">
    <property type="entry name" value="ADF-H/Gelsolin-like_dom_sf"/>
</dbReference>
<dbReference type="FunFam" id="3.40.50.410:FF:000008">
    <property type="entry name" value="Protein transport protein SEC23"/>
    <property type="match status" value="1"/>
</dbReference>
<dbReference type="CDD" id="cd11287">
    <property type="entry name" value="Sec23_C"/>
    <property type="match status" value="1"/>
</dbReference>
<dbReference type="GO" id="GO:0006886">
    <property type="term" value="P:intracellular protein transport"/>
    <property type="evidence" value="ECO:0007669"/>
    <property type="project" value="InterPro"/>
</dbReference>
<evidence type="ECO:0000256" key="8">
    <source>
        <dbReference type="ARBA" id="ARBA00023136"/>
    </source>
</evidence>
<dbReference type="InterPro" id="IPR036465">
    <property type="entry name" value="vWFA_dom_sf"/>
</dbReference>
<dbReference type="EMBL" id="PNBA02000017">
    <property type="protein sequence ID" value="KAG6395245.1"/>
    <property type="molecule type" value="Genomic_DNA"/>
</dbReference>
<dbReference type="InterPro" id="IPR006896">
    <property type="entry name" value="Sec23/24_trunk_dom"/>
</dbReference>
<keyword evidence="3 11" id="KW-0479">Metal-binding</keyword>
<reference evidence="18" key="2">
    <citation type="submission" date="2020-08" db="EMBL/GenBank/DDBJ databases">
        <title>Plant Genome Project.</title>
        <authorList>
            <person name="Zhang R.-G."/>
        </authorList>
    </citation>
    <scope>NUCLEOTIDE SEQUENCE</scope>
    <source>
        <strain evidence="18">Huo1</strain>
        <tissue evidence="18">Leaf</tissue>
    </source>
</reference>
<evidence type="ECO:0000256" key="9">
    <source>
        <dbReference type="ARBA" id="ARBA00023329"/>
    </source>
</evidence>
<dbReference type="Pfam" id="PF04815">
    <property type="entry name" value="Sec23_helical"/>
    <property type="match status" value="1"/>
</dbReference>
<evidence type="ECO:0000256" key="6">
    <source>
        <dbReference type="ARBA" id="ARBA00022892"/>
    </source>
</evidence>
<keyword evidence="5 11" id="KW-0862">Zinc</keyword>
<evidence type="ECO:0000256" key="5">
    <source>
        <dbReference type="ARBA" id="ARBA00022833"/>
    </source>
</evidence>
<reference evidence="18" key="1">
    <citation type="submission" date="2018-01" db="EMBL/GenBank/DDBJ databases">
        <authorList>
            <person name="Mao J.F."/>
        </authorList>
    </citation>
    <scope>NUCLEOTIDE SEQUENCE</scope>
    <source>
        <strain evidence="18">Huo1</strain>
        <tissue evidence="18">Leaf</tissue>
    </source>
</reference>
<dbReference type="FunFam" id="2.30.30.380:FF:000001">
    <property type="entry name" value="Protein transport protein SEC23"/>
    <property type="match status" value="1"/>
</dbReference>
<dbReference type="Proteomes" id="UP000298416">
    <property type="component" value="Unassembled WGS sequence"/>
</dbReference>
<dbReference type="SUPFAM" id="SSF82754">
    <property type="entry name" value="C-terminal, gelsolin-like domain of Sec23/24"/>
    <property type="match status" value="1"/>
</dbReference>
<dbReference type="AlphaFoldDB" id="A0A8X8WI99"/>
<dbReference type="FunFam" id="3.40.20.10:FF:000014">
    <property type="entry name" value="Protein transport protein SEC23"/>
    <property type="match status" value="1"/>
</dbReference>
<evidence type="ECO:0000256" key="7">
    <source>
        <dbReference type="ARBA" id="ARBA00022927"/>
    </source>
</evidence>
<comment type="function">
    <text evidence="10 11">Component of the coat protein complex II (COPII) which promotes the formation of transport vesicles from the endoplasmic reticulum (ER). The coat has two main functions, the physical deformation of the endoplasmic reticulum membrane into vesicles and the selection of cargo molecules.</text>
</comment>
<sequence length="758" mass="83171">MAAPELDQTEPEGIEGVRMTWLNWPRSKVEASKCVIPIAASIQPIRPHVDLQILPYAPLRCKTCSAVLNSFCRVDFAGLIWICPFCFQRNQFPHYYSSISQTNVPAELYPNFPSVEYSIQNPQDFNPAAAPSPIFLFVLDTCMIEEELEFAKSALKRAIGMLPENAMVGFVSYGTQVQVHELGFSEMSKVYVFRGSKDITKDQVLEQLGLAVPGNRRAGPGMQKSGGGPSPVAGAGPNTGLLDELVTDQWPIAPGNRALRCTGVALSVATGLLGASTTGTGARIILLVGGPCTEGPGSIVSKDLSDPVRSHKDLDKDAAPFFKKAVHFYDELGKQLVSQGHVLDVFASALDQVGIAEMKIAIEKTGGLVVLAESFGHSVFKDSFKRIFEVGEQSLGLAFNGTLEINCSKDIKVQGIIGPCTSLEKKGPAVANTVIGQGNTTAWKMCGLDKSTCLTVFFDVSSSEKSDPAGSSQLYVQFLTSYQNSDGQMRLRVTTVTRSWVAGSEDLVQGFDQEVAAVVMSRLASYKMEMEEGFDATRWLDRNLIRLCSKFGEYRKDDHASFTLNPCFSLFPQFMFNLRRSQFVQVFNNSPDETAYFRILLNRESISNAVVMIQPSLISYAFSSLPAPALLDVQSIAPDRILLLDSYFSVVIFHGMSIAQWRNMGCQNQPEHEGFAMLLQAPQEDAQLIIRDRFPVPRLVVCDQHGSQARFLLAKLNPSSTYNTAQETMQTGSDVIFTDDVSLQVFIDHLQRLAVEAS</sequence>
<keyword evidence="8 11" id="KW-0472">Membrane</keyword>
<evidence type="ECO:0000259" key="16">
    <source>
        <dbReference type="Pfam" id="PF04815"/>
    </source>
</evidence>
<organism evidence="18">
    <name type="scientific">Salvia splendens</name>
    <name type="common">Scarlet sage</name>
    <dbReference type="NCBI Taxonomy" id="180675"/>
    <lineage>
        <taxon>Eukaryota</taxon>
        <taxon>Viridiplantae</taxon>
        <taxon>Streptophyta</taxon>
        <taxon>Embryophyta</taxon>
        <taxon>Tracheophyta</taxon>
        <taxon>Spermatophyta</taxon>
        <taxon>Magnoliopsida</taxon>
        <taxon>eudicotyledons</taxon>
        <taxon>Gunneridae</taxon>
        <taxon>Pentapetalae</taxon>
        <taxon>asterids</taxon>
        <taxon>lamiids</taxon>
        <taxon>Lamiales</taxon>
        <taxon>Lamiaceae</taxon>
        <taxon>Nepetoideae</taxon>
        <taxon>Mentheae</taxon>
        <taxon>Salviinae</taxon>
        <taxon>Salvia</taxon>
        <taxon>Salvia subgen. Calosphace</taxon>
        <taxon>core Calosphace</taxon>
    </lineage>
</organism>
<dbReference type="GO" id="GO:0090110">
    <property type="term" value="P:COPII-coated vesicle cargo loading"/>
    <property type="evidence" value="ECO:0007669"/>
    <property type="project" value="TreeGrafter"/>
</dbReference>
<dbReference type="FunFam" id="1.20.120.730:FF:000005">
    <property type="entry name" value="Protein transport protein SEC23"/>
    <property type="match status" value="1"/>
</dbReference>
<dbReference type="Gene3D" id="2.60.40.1670">
    <property type="entry name" value="beta-sandwich domain of Sec23/24"/>
    <property type="match status" value="1"/>
</dbReference>
<keyword evidence="9 11" id="KW-0968">Cytoplasmic vesicle</keyword>